<comment type="similarity">
    <text evidence="1">Belongs to the 'phage' integrase family.</text>
</comment>
<dbReference type="GO" id="GO:0016740">
    <property type="term" value="F:transferase activity"/>
    <property type="evidence" value="ECO:0007669"/>
    <property type="project" value="UniProtKB-KW"/>
</dbReference>
<dbReference type="Pfam" id="PF00589">
    <property type="entry name" value="Phage_integrase"/>
    <property type="match status" value="1"/>
</dbReference>
<dbReference type="InterPro" id="IPR013762">
    <property type="entry name" value="Integrase-like_cat_sf"/>
</dbReference>
<accession>A0A8S5TSA8</accession>
<name>A0A8S5TSA8_9CAUD</name>
<dbReference type="GO" id="GO:0075713">
    <property type="term" value="P:establishment of integrated proviral latency"/>
    <property type="evidence" value="ECO:0007669"/>
    <property type="project" value="UniProtKB-KW"/>
</dbReference>
<dbReference type="InterPro" id="IPR010998">
    <property type="entry name" value="Integrase_recombinase_N"/>
</dbReference>
<keyword evidence="5" id="KW-0238">DNA-binding</keyword>
<dbReference type="GO" id="GO:0015074">
    <property type="term" value="P:DNA integration"/>
    <property type="evidence" value="ECO:0007669"/>
    <property type="project" value="InterPro"/>
</dbReference>
<dbReference type="PANTHER" id="PTHR30349:SF41">
    <property type="entry name" value="INTEGRASE_RECOMBINASE PROTEIN MJ0367-RELATED"/>
    <property type="match status" value="1"/>
</dbReference>
<evidence type="ECO:0000256" key="7">
    <source>
        <dbReference type="ARBA" id="ARBA00023195"/>
    </source>
</evidence>
<evidence type="ECO:0000256" key="4">
    <source>
        <dbReference type="ARBA" id="ARBA00022801"/>
    </source>
</evidence>
<dbReference type="GO" id="GO:0003677">
    <property type="term" value="F:DNA binding"/>
    <property type="evidence" value="ECO:0007669"/>
    <property type="project" value="UniProtKB-KW"/>
</dbReference>
<feature type="domain" description="Tyr recombinase" evidence="8">
    <location>
        <begin position="242"/>
        <end position="434"/>
    </location>
</feature>
<dbReference type="InterPro" id="IPR011010">
    <property type="entry name" value="DNA_brk_join_enz"/>
</dbReference>
<dbReference type="PROSITE" id="PS51898">
    <property type="entry name" value="TYR_RECOMBINASE"/>
    <property type="match status" value="1"/>
</dbReference>
<dbReference type="InterPro" id="IPR050090">
    <property type="entry name" value="Tyrosine_recombinase_XerCD"/>
</dbReference>
<protein>
    <recommendedName>
        <fullName evidence="2">Integrase</fullName>
    </recommendedName>
</protein>
<dbReference type="PANTHER" id="PTHR30349">
    <property type="entry name" value="PHAGE INTEGRASE-RELATED"/>
    <property type="match status" value="1"/>
</dbReference>
<keyword evidence="3" id="KW-0808">Transferase</keyword>
<dbReference type="SUPFAM" id="SSF56349">
    <property type="entry name" value="DNA breaking-rejoining enzymes"/>
    <property type="match status" value="1"/>
</dbReference>
<keyword evidence="6" id="KW-0233">DNA recombination</keyword>
<dbReference type="GO" id="GO:0006310">
    <property type="term" value="P:DNA recombination"/>
    <property type="evidence" value="ECO:0007669"/>
    <property type="project" value="UniProtKB-KW"/>
</dbReference>
<organism evidence="9">
    <name type="scientific">Siphoviridae sp. ctxdc10</name>
    <dbReference type="NCBI Taxonomy" id="2825740"/>
    <lineage>
        <taxon>Viruses</taxon>
        <taxon>Duplodnaviria</taxon>
        <taxon>Heunggongvirae</taxon>
        <taxon>Uroviricota</taxon>
        <taxon>Caudoviricetes</taxon>
    </lineage>
</organism>
<keyword evidence="4" id="KW-0378">Hydrolase</keyword>
<dbReference type="GO" id="GO:0044826">
    <property type="term" value="P:viral genome integration into host DNA"/>
    <property type="evidence" value="ECO:0007669"/>
    <property type="project" value="UniProtKB-KW"/>
</dbReference>
<evidence type="ECO:0000313" key="9">
    <source>
        <dbReference type="EMBL" id="DAF85100.1"/>
    </source>
</evidence>
<evidence type="ECO:0000256" key="6">
    <source>
        <dbReference type="ARBA" id="ARBA00023172"/>
    </source>
</evidence>
<evidence type="ECO:0000256" key="5">
    <source>
        <dbReference type="ARBA" id="ARBA00023125"/>
    </source>
</evidence>
<proteinExistence type="inferred from homology"/>
<dbReference type="CDD" id="cd01185">
    <property type="entry name" value="INTN1_C_like"/>
    <property type="match status" value="1"/>
</dbReference>
<evidence type="ECO:0000259" key="8">
    <source>
        <dbReference type="PROSITE" id="PS51898"/>
    </source>
</evidence>
<reference evidence="9" key="1">
    <citation type="journal article" date="2021" name="Proc. Natl. Acad. Sci. U.S.A.">
        <title>A Catalog of Tens of Thousands of Viruses from Human Metagenomes Reveals Hidden Associations with Chronic Diseases.</title>
        <authorList>
            <person name="Tisza M.J."/>
            <person name="Buck C.B."/>
        </authorList>
    </citation>
    <scope>NUCLEOTIDE SEQUENCE</scope>
    <source>
        <strain evidence="9">Ctxdc10</strain>
    </source>
</reference>
<evidence type="ECO:0000256" key="1">
    <source>
        <dbReference type="ARBA" id="ARBA00008857"/>
    </source>
</evidence>
<evidence type="ECO:0000256" key="2">
    <source>
        <dbReference type="ARBA" id="ARBA00016082"/>
    </source>
</evidence>
<dbReference type="Gene3D" id="1.10.443.10">
    <property type="entry name" value="Intergrase catalytic core"/>
    <property type="match status" value="1"/>
</dbReference>
<keyword evidence="7" id="KW-1179">Viral genome integration</keyword>
<evidence type="ECO:0000256" key="3">
    <source>
        <dbReference type="ARBA" id="ARBA00022679"/>
    </source>
</evidence>
<dbReference type="InterPro" id="IPR002104">
    <property type="entry name" value="Integrase_catalytic"/>
</dbReference>
<dbReference type="GO" id="GO:0016787">
    <property type="term" value="F:hydrolase activity"/>
    <property type="evidence" value="ECO:0007669"/>
    <property type="project" value="UniProtKB-KW"/>
</dbReference>
<dbReference type="Gene3D" id="1.10.150.130">
    <property type="match status" value="1"/>
</dbReference>
<dbReference type="EMBL" id="BK015918">
    <property type="protein sequence ID" value="DAF85100.1"/>
    <property type="molecule type" value="Genomic_DNA"/>
</dbReference>
<sequence>MATISAFVRTSKNKTKCKVRFRIRDGRDIQLFYTSNLEINPIHWDAKRQEIKSKVVYDTIERTKFNTNVAKWKTILLEVYTSLSDKENLSSESFCAEVDKYLHPEKFHLQKQGFFELCDEFLLKRKLSQVRQANFKSLFRVLRRFEIWRQTKEEGYVLDIDTVSLDDLYVIDNYMRNEHIIASTQPQIYMQVPDFRKPNPRGPNTISGMMKKLRTIFIWAVDNNKTTNNPFKKYTIEDCVYGTPFYISIEERNRVYRTNLTRHPKLSIQRDIFVFQCLIGCRIGDLYTLTKDNLIRGAIEYIPRKSKDGRPVTVRVPLNSAACEILDRYADYEGPSLLPLISEQKYNKAIKRIFLAAGLKRKVTILNPLTREPEQHPLWQVASSHMARRTFVGNLYKQVKDPNLVGALSGHKEGSKAFARYRDIDEEMKVELVNLLS</sequence>
<keyword evidence="7" id="KW-0229">DNA integration</keyword>
<keyword evidence="7" id="KW-1160">Virus entry into host cell</keyword>